<feature type="transmembrane region" description="Helical" evidence="9">
    <location>
        <begin position="89"/>
        <end position="108"/>
    </location>
</feature>
<evidence type="ECO:0000256" key="8">
    <source>
        <dbReference type="PIRSR" id="PIRSR005091-3"/>
    </source>
</evidence>
<dbReference type="Gene3D" id="3.40.720.10">
    <property type="entry name" value="Alkaline Phosphatase, subunit A"/>
    <property type="match status" value="1"/>
</dbReference>
<dbReference type="PIRSF" id="PIRSF005091">
    <property type="entry name" value="Mmb_sulf_HI1246"/>
    <property type="match status" value="1"/>
</dbReference>
<keyword evidence="4 9" id="KW-1133">Transmembrane helix</keyword>
<evidence type="ECO:0000256" key="5">
    <source>
        <dbReference type="ARBA" id="ARBA00023136"/>
    </source>
</evidence>
<comment type="subcellular location">
    <subcellularLocation>
        <location evidence="1">Cell membrane</location>
        <topology evidence="1">Multi-pass membrane protein</topology>
    </subcellularLocation>
</comment>
<evidence type="ECO:0000313" key="12">
    <source>
        <dbReference type="Proteomes" id="UP000195772"/>
    </source>
</evidence>
<keyword evidence="7" id="KW-0464">Manganese</keyword>
<sequence>MVKKKIAFVLAAFCATVLLMAVQKPVFLAYYAADAAQASVGEWLGVVWHGLTLDGTVAGYVTALPLLLALVSLWVRLPGRIWRRVLTGYFVLVATVTAVIFAVDVELYQHWGFRLDATILIYLTDPEEAMASVDFWLGVRQTLLAVAYAALMVWVYRLVCRLFDGEPLRRRAALPWSLVLLLLAGCDFLAIRGGLGASVANVSKAYFSANMFLNHAATNPVFSFLTSLGDHTDYAAEYPFFDEAGREERFARLRGNDPSAAAPERVLTTSRPNVVVVILESFARTVMDADVGGLPVMPNMQRLKGEGIWFENFFANSFRTDRGEVAILSGFPAQTRMSIMKLPAKSRNLPSLARSLSGAGYATGFSYGGDLNFTDQASYMYATGWQQLTWQKDLRFDTPPADWGYDDAVMCDWFADRVIALSGKGEPFLAGMLTLSSHRPFDVPFSKFDDKELNAFAFSDECVGRMVDKLKASPAWDNLLLVLVADHGYPWPRSLSYNEPLRHRIPMIWLGGAVAAPRVVDTYASQIDICATILGQLGIDHSDFDYSKDIFAPTPPRKFAYYTFNDGFGVVDASGEAVWDATSGKAVSETAPGLLDIGRTMLQTTYVDIGNR</sequence>
<dbReference type="GO" id="GO:0005886">
    <property type="term" value="C:plasma membrane"/>
    <property type="evidence" value="ECO:0007669"/>
    <property type="project" value="UniProtKB-SubCell"/>
</dbReference>
<keyword evidence="2" id="KW-1003">Cell membrane</keyword>
<feature type="domain" description="Sulfatase N-terminal" evidence="10">
    <location>
        <begin position="272"/>
        <end position="539"/>
    </location>
</feature>
<evidence type="ECO:0000256" key="9">
    <source>
        <dbReference type="SAM" id="Phobius"/>
    </source>
</evidence>
<keyword evidence="11" id="KW-0808">Transferase</keyword>
<dbReference type="InterPro" id="IPR050448">
    <property type="entry name" value="OpgB/LTA_synthase_biosynth"/>
</dbReference>
<keyword evidence="5 9" id="KW-0472">Membrane</keyword>
<keyword evidence="7" id="KW-0479">Metal-binding</keyword>
<gene>
    <name evidence="11" type="ORF">B5G41_08295</name>
</gene>
<reference evidence="12" key="1">
    <citation type="submission" date="2017-04" db="EMBL/GenBank/DDBJ databases">
        <title>Function of individual gut microbiota members based on whole genome sequencing of pure cultures obtained from chicken caecum.</title>
        <authorList>
            <person name="Medvecky M."/>
            <person name="Cejkova D."/>
            <person name="Polansky O."/>
            <person name="Karasova D."/>
            <person name="Kubasova T."/>
            <person name="Cizek A."/>
            <person name="Rychlik I."/>
        </authorList>
    </citation>
    <scope>NUCLEOTIDE SEQUENCE [LARGE SCALE GENOMIC DNA]</scope>
    <source>
        <strain evidence="12">An90</strain>
    </source>
</reference>
<evidence type="ECO:0000256" key="7">
    <source>
        <dbReference type="PIRSR" id="PIRSR005091-2"/>
    </source>
</evidence>
<name>A0A1Y3QTM6_9BACT</name>
<dbReference type="SUPFAM" id="SSF53649">
    <property type="entry name" value="Alkaline phosphatase-like"/>
    <property type="match status" value="1"/>
</dbReference>
<feature type="binding site" evidence="7">
    <location>
        <position position="438"/>
    </location>
    <ligand>
        <name>substrate</name>
    </ligand>
</feature>
<feature type="binding site" evidence="8">
    <location>
        <position position="487"/>
    </location>
    <ligand>
        <name>Mn(2+)</name>
        <dbReference type="ChEBI" id="CHEBI:29035"/>
    </ligand>
</feature>
<dbReference type="InterPro" id="IPR017850">
    <property type="entry name" value="Alkaline_phosphatase_core_sf"/>
</dbReference>
<dbReference type="InterPro" id="IPR012160">
    <property type="entry name" value="LtaS-like"/>
</dbReference>
<dbReference type="Proteomes" id="UP000195772">
    <property type="component" value="Unassembled WGS sequence"/>
</dbReference>
<dbReference type="InterPro" id="IPR000917">
    <property type="entry name" value="Sulfatase_N"/>
</dbReference>
<protein>
    <submittedName>
        <fullName evidence="11">Phosphoglycerol transferase</fullName>
    </submittedName>
</protein>
<keyword evidence="3 9" id="KW-0812">Transmembrane</keyword>
<feature type="binding site" evidence="8">
    <location>
        <position position="486"/>
    </location>
    <ligand>
        <name>Mn(2+)</name>
        <dbReference type="ChEBI" id="CHEBI:29035"/>
    </ligand>
</feature>
<evidence type="ECO:0000256" key="3">
    <source>
        <dbReference type="ARBA" id="ARBA00022692"/>
    </source>
</evidence>
<dbReference type="RefSeq" id="WP_087402314.1">
    <property type="nucleotide sequence ID" value="NZ_NFHB01000005.1"/>
</dbReference>
<evidence type="ECO:0000256" key="6">
    <source>
        <dbReference type="PIRSR" id="PIRSR005091-1"/>
    </source>
</evidence>
<organism evidence="11 12">
    <name type="scientific">Alistipes onderdonkii</name>
    <dbReference type="NCBI Taxonomy" id="328813"/>
    <lineage>
        <taxon>Bacteria</taxon>
        <taxon>Pseudomonadati</taxon>
        <taxon>Bacteroidota</taxon>
        <taxon>Bacteroidia</taxon>
        <taxon>Bacteroidales</taxon>
        <taxon>Rikenellaceae</taxon>
        <taxon>Alistipes</taxon>
    </lineage>
</organism>
<comment type="caution">
    <text evidence="11">The sequence shown here is derived from an EMBL/GenBank/DDBJ whole genome shotgun (WGS) entry which is preliminary data.</text>
</comment>
<accession>A0A1Y3QTM6</accession>
<evidence type="ECO:0000256" key="2">
    <source>
        <dbReference type="ARBA" id="ARBA00022475"/>
    </source>
</evidence>
<dbReference type="GO" id="GO:0016740">
    <property type="term" value="F:transferase activity"/>
    <property type="evidence" value="ECO:0007669"/>
    <property type="project" value="UniProtKB-KW"/>
</dbReference>
<dbReference type="AlphaFoldDB" id="A0A1Y3QTM6"/>
<dbReference type="PANTHER" id="PTHR47371:SF3">
    <property type="entry name" value="PHOSPHOGLYCEROL TRANSFERASE I"/>
    <property type="match status" value="1"/>
</dbReference>
<feature type="active site" evidence="6">
    <location>
        <position position="320"/>
    </location>
</feature>
<evidence type="ECO:0000259" key="10">
    <source>
        <dbReference type="Pfam" id="PF00884"/>
    </source>
</evidence>
<feature type="transmembrane region" description="Helical" evidence="9">
    <location>
        <begin position="142"/>
        <end position="160"/>
    </location>
</feature>
<evidence type="ECO:0000313" key="11">
    <source>
        <dbReference type="EMBL" id="OUN03041.1"/>
    </source>
</evidence>
<dbReference type="Pfam" id="PF00884">
    <property type="entry name" value="Sulfatase"/>
    <property type="match status" value="1"/>
</dbReference>
<evidence type="ECO:0000256" key="1">
    <source>
        <dbReference type="ARBA" id="ARBA00004651"/>
    </source>
</evidence>
<feature type="transmembrane region" description="Helical" evidence="9">
    <location>
        <begin position="172"/>
        <end position="191"/>
    </location>
</feature>
<dbReference type="CDD" id="cd16015">
    <property type="entry name" value="LTA_synthase"/>
    <property type="match status" value="1"/>
</dbReference>
<dbReference type="OrthoDB" id="9777768at2"/>
<feature type="transmembrane region" description="Helical" evidence="9">
    <location>
        <begin position="57"/>
        <end position="77"/>
    </location>
</feature>
<dbReference type="GO" id="GO:0046872">
    <property type="term" value="F:metal ion binding"/>
    <property type="evidence" value="ECO:0007669"/>
    <property type="project" value="UniProtKB-KW"/>
</dbReference>
<dbReference type="eggNOG" id="COG1368">
    <property type="taxonomic scope" value="Bacteria"/>
</dbReference>
<dbReference type="PANTHER" id="PTHR47371">
    <property type="entry name" value="LIPOTEICHOIC ACID SYNTHASE"/>
    <property type="match status" value="1"/>
</dbReference>
<dbReference type="EMBL" id="NFHB01000005">
    <property type="protein sequence ID" value="OUN03041.1"/>
    <property type="molecule type" value="Genomic_DNA"/>
</dbReference>
<evidence type="ECO:0000256" key="4">
    <source>
        <dbReference type="ARBA" id="ARBA00022989"/>
    </source>
</evidence>
<feature type="binding site" evidence="8">
    <location>
        <position position="280"/>
    </location>
    <ligand>
        <name>Mn(2+)</name>
        <dbReference type="ChEBI" id="CHEBI:29035"/>
    </ligand>
</feature>
<feature type="binding site" evidence="8">
    <location>
        <position position="320"/>
    </location>
    <ligand>
        <name>Mn(2+)</name>
        <dbReference type="ChEBI" id="CHEBI:29035"/>
    </ligand>
</feature>
<proteinExistence type="predicted"/>